<dbReference type="InterPro" id="IPR034026">
    <property type="entry name" value="EssA"/>
</dbReference>
<protein>
    <submittedName>
        <fullName evidence="9">Type VII secretion protein EssA</fullName>
    </submittedName>
</protein>
<keyword evidence="4 8" id="KW-0812">Transmembrane</keyword>
<organism evidence="9 10">
    <name type="scientific">Streptococcus macacae NCTC 11558</name>
    <dbReference type="NCBI Taxonomy" id="764298"/>
    <lineage>
        <taxon>Bacteria</taxon>
        <taxon>Bacillati</taxon>
        <taxon>Bacillota</taxon>
        <taxon>Bacilli</taxon>
        <taxon>Lactobacillales</taxon>
        <taxon>Streptococcaceae</taxon>
        <taxon>Streptococcus</taxon>
    </lineage>
</organism>
<comment type="subcellular location">
    <subcellularLocation>
        <location evidence="1">Cell membrane</location>
        <topology evidence="1">Single-pass membrane protein</topology>
    </subcellularLocation>
</comment>
<dbReference type="AlphaFoldDB" id="G5JX81"/>
<gene>
    <name evidence="9" type="primary">essA</name>
    <name evidence="9" type="ORF">STRMA_1950</name>
</gene>
<accession>G5JX81</accession>
<dbReference type="Pfam" id="PF10661">
    <property type="entry name" value="EssA"/>
    <property type="match status" value="1"/>
</dbReference>
<dbReference type="GO" id="GO:0005886">
    <property type="term" value="C:plasma membrane"/>
    <property type="evidence" value="ECO:0007669"/>
    <property type="project" value="UniProtKB-SubCell"/>
</dbReference>
<feature type="region of interest" description="Disordered" evidence="7">
    <location>
        <begin position="54"/>
        <end position="84"/>
    </location>
</feature>
<dbReference type="InterPro" id="IPR018920">
    <property type="entry name" value="EssA/YueC"/>
</dbReference>
<keyword evidence="3" id="KW-1003">Cell membrane</keyword>
<proteinExistence type="inferred from homology"/>
<dbReference type="NCBIfam" id="TIGR03927">
    <property type="entry name" value="T7SS_EssA_Firm"/>
    <property type="match status" value="1"/>
</dbReference>
<evidence type="ECO:0000313" key="10">
    <source>
        <dbReference type="Proteomes" id="UP000003573"/>
    </source>
</evidence>
<evidence type="ECO:0000256" key="3">
    <source>
        <dbReference type="ARBA" id="ARBA00022475"/>
    </source>
</evidence>
<name>G5JX81_9STRE</name>
<feature type="compositionally biased region" description="Basic and acidic residues" evidence="7">
    <location>
        <begin position="71"/>
        <end position="80"/>
    </location>
</feature>
<feature type="transmembrane region" description="Helical" evidence="8">
    <location>
        <begin position="136"/>
        <end position="154"/>
    </location>
</feature>
<dbReference type="STRING" id="764298.STRMA_1950"/>
<reference evidence="9 10" key="1">
    <citation type="journal article" date="2014" name="Int. J. Syst. Evol. Microbiol.">
        <title>Phylogenomics and the dynamic genome evolution of the genus Streptococcus.</title>
        <authorList>
            <consortium name="The Broad Institute Genome Sequencing Platform"/>
            <person name="Richards V.P."/>
            <person name="Palmer S.R."/>
            <person name="Pavinski Bitar P.D."/>
            <person name="Qin X."/>
            <person name="Weinstock G.M."/>
            <person name="Highlander S.K."/>
            <person name="Town C.D."/>
            <person name="Burne R.A."/>
            <person name="Stanhope M.J."/>
        </authorList>
    </citation>
    <scope>NUCLEOTIDE SEQUENCE [LARGE SCALE GENOMIC DNA]</scope>
    <source>
        <strain evidence="9 10">NCTC 11558</strain>
    </source>
</reference>
<feature type="compositionally biased region" description="Basic and acidic residues" evidence="7">
    <location>
        <begin position="54"/>
        <end position="64"/>
    </location>
</feature>
<dbReference type="Proteomes" id="UP000003573">
    <property type="component" value="Unassembled WGS sequence"/>
</dbReference>
<comment type="caution">
    <text evidence="9">The sequence shown here is derived from an EMBL/GenBank/DDBJ whole genome shotgun (WGS) entry which is preliminary data.</text>
</comment>
<sequence length="168" mass="18604">MLALVKEGGDMRRVLLFVLLISGLLLLPSRTSVAAVKDNDLTFDSDRLSQDKKKSLGEQSKRVTDLFGEEDTQKLSDSKNGKAALSSQQRELFQKGRAVTTSSKQKNGHLFQSSVSHSVSLRGDQQDDQWNLANTLIYTAVILLSTGIASAFTYRFSKSKEEIDNAIY</sequence>
<evidence type="ECO:0000256" key="5">
    <source>
        <dbReference type="ARBA" id="ARBA00022989"/>
    </source>
</evidence>
<keyword evidence="5 8" id="KW-1133">Transmembrane helix</keyword>
<evidence type="ECO:0000256" key="8">
    <source>
        <dbReference type="SAM" id="Phobius"/>
    </source>
</evidence>
<evidence type="ECO:0000256" key="4">
    <source>
        <dbReference type="ARBA" id="ARBA00022692"/>
    </source>
</evidence>
<dbReference type="EMBL" id="AEUW02000001">
    <property type="protein sequence ID" value="EHJ52883.1"/>
    <property type="molecule type" value="Genomic_DNA"/>
</dbReference>
<evidence type="ECO:0000256" key="6">
    <source>
        <dbReference type="ARBA" id="ARBA00023136"/>
    </source>
</evidence>
<evidence type="ECO:0000256" key="7">
    <source>
        <dbReference type="SAM" id="MobiDB-lite"/>
    </source>
</evidence>
<keyword evidence="10" id="KW-1185">Reference proteome</keyword>
<evidence type="ECO:0000313" key="9">
    <source>
        <dbReference type="EMBL" id="EHJ52883.1"/>
    </source>
</evidence>
<keyword evidence="6 8" id="KW-0472">Membrane</keyword>
<comment type="similarity">
    <text evidence="2">Belongs to the EssA family.</text>
</comment>
<evidence type="ECO:0000256" key="1">
    <source>
        <dbReference type="ARBA" id="ARBA00004162"/>
    </source>
</evidence>
<evidence type="ECO:0000256" key="2">
    <source>
        <dbReference type="ARBA" id="ARBA00008570"/>
    </source>
</evidence>